<dbReference type="EMBL" id="QGKW02001660">
    <property type="protein sequence ID" value="KAF2581118.1"/>
    <property type="molecule type" value="Genomic_DNA"/>
</dbReference>
<name>A0A8S9JGH8_BRACR</name>
<dbReference type="Proteomes" id="UP000712281">
    <property type="component" value="Unassembled WGS sequence"/>
</dbReference>
<organism evidence="1 2">
    <name type="scientific">Brassica cretica</name>
    <name type="common">Mustard</name>
    <dbReference type="NCBI Taxonomy" id="69181"/>
    <lineage>
        <taxon>Eukaryota</taxon>
        <taxon>Viridiplantae</taxon>
        <taxon>Streptophyta</taxon>
        <taxon>Embryophyta</taxon>
        <taxon>Tracheophyta</taxon>
        <taxon>Spermatophyta</taxon>
        <taxon>Magnoliopsida</taxon>
        <taxon>eudicotyledons</taxon>
        <taxon>Gunneridae</taxon>
        <taxon>Pentapetalae</taxon>
        <taxon>rosids</taxon>
        <taxon>malvids</taxon>
        <taxon>Brassicales</taxon>
        <taxon>Brassicaceae</taxon>
        <taxon>Brassiceae</taxon>
        <taxon>Brassica</taxon>
    </lineage>
</organism>
<accession>A0A8S9JGH8</accession>
<proteinExistence type="predicted"/>
<evidence type="ECO:0000313" key="1">
    <source>
        <dbReference type="EMBL" id="KAF2581118.1"/>
    </source>
</evidence>
<protein>
    <submittedName>
        <fullName evidence="1">Uncharacterized protein</fullName>
    </submittedName>
</protein>
<reference evidence="1" key="1">
    <citation type="submission" date="2019-12" db="EMBL/GenBank/DDBJ databases">
        <title>Genome sequencing and annotation of Brassica cretica.</title>
        <authorList>
            <person name="Studholme D.J."/>
            <person name="Sarris P.F."/>
        </authorList>
    </citation>
    <scope>NUCLEOTIDE SEQUENCE</scope>
    <source>
        <strain evidence="1">PFS-001/15</strain>
        <tissue evidence="1">Leaf</tissue>
    </source>
</reference>
<evidence type="ECO:0000313" key="2">
    <source>
        <dbReference type="Proteomes" id="UP000712281"/>
    </source>
</evidence>
<sequence>MIHPNPASSVEEFHAESVNTEYCPDHRGFGSGLIDGFGDFEIRGLIPREPDRPADPCCKGSCFDSRWGEGIDLSSLFPALTKRRERKRVDYTY</sequence>
<comment type="caution">
    <text evidence="1">The sequence shown here is derived from an EMBL/GenBank/DDBJ whole genome shotgun (WGS) entry which is preliminary data.</text>
</comment>
<gene>
    <name evidence="1" type="ORF">F2Q68_00006071</name>
</gene>
<dbReference type="AlphaFoldDB" id="A0A8S9JGH8"/>